<proteinExistence type="predicted"/>
<evidence type="ECO:0000313" key="2">
    <source>
        <dbReference type="Proteomes" id="UP000494109"/>
    </source>
</evidence>
<protein>
    <submittedName>
        <fullName evidence="1">Uncharacterized protein</fullName>
    </submittedName>
</protein>
<dbReference type="EMBL" id="CABVQS010000065">
    <property type="protein sequence ID" value="VWD65391.1"/>
    <property type="molecule type" value="Genomic_DNA"/>
</dbReference>
<gene>
    <name evidence="1" type="ORF">BCO71033_07355</name>
</gene>
<evidence type="ECO:0000313" key="1">
    <source>
        <dbReference type="EMBL" id="VWD65391.1"/>
    </source>
</evidence>
<accession>A0A6P3C0B3</accession>
<dbReference type="Proteomes" id="UP000494109">
    <property type="component" value="Unassembled WGS sequence"/>
</dbReference>
<name>A0A6P3C0B3_9BURK</name>
<dbReference type="RefSeq" id="WP_265328634.1">
    <property type="nucleotide sequence ID" value="NZ_CABVQS010000065.1"/>
</dbReference>
<dbReference type="AlphaFoldDB" id="A0A6P3C0B3"/>
<organism evidence="1 2">
    <name type="scientific">Burkholderia contaminans</name>
    <dbReference type="NCBI Taxonomy" id="488447"/>
    <lineage>
        <taxon>Bacteria</taxon>
        <taxon>Pseudomonadati</taxon>
        <taxon>Pseudomonadota</taxon>
        <taxon>Betaproteobacteria</taxon>
        <taxon>Burkholderiales</taxon>
        <taxon>Burkholderiaceae</taxon>
        <taxon>Burkholderia</taxon>
        <taxon>Burkholderia cepacia complex</taxon>
    </lineage>
</organism>
<reference evidence="1 2" key="1">
    <citation type="submission" date="2019-09" db="EMBL/GenBank/DDBJ databases">
        <authorList>
            <person name="Depoorter E."/>
        </authorList>
    </citation>
    <scope>NUCLEOTIDE SEQUENCE [LARGE SCALE GENOMIC DNA]</scope>
    <source>
        <strain evidence="1">R-71033</strain>
    </source>
</reference>
<sequence length="42" mass="4610">MTERDRAGNGAVANLPRIFTQADYRQLRADRWFGMGAGTPAA</sequence>